<feature type="compositionally biased region" description="Polar residues" evidence="2">
    <location>
        <begin position="73"/>
        <end position="92"/>
    </location>
</feature>
<dbReference type="GO" id="GO:0005886">
    <property type="term" value="C:plasma membrane"/>
    <property type="evidence" value="ECO:0007669"/>
    <property type="project" value="TreeGrafter"/>
</dbReference>
<feature type="transmembrane region" description="Helical" evidence="3">
    <location>
        <begin position="111"/>
        <end position="129"/>
    </location>
</feature>
<keyword evidence="5" id="KW-1185">Reference proteome</keyword>
<feature type="region of interest" description="Disordered" evidence="2">
    <location>
        <begin position="49"/>
        <end position="92"/>
    </location>
</feature>
<dbReference type="RefSeq" id="WP_020335763.1">
    <property type="nucleotide sequence ID" value="NZ_CP009977.1"/>
</dbReference>
<dbReference type="GO" id="GO:0004713">
    <property type="term" value="F:protein tyrosine kinase activity"/>
    <property type="evidence" value="ECO:0007669"/>
    <property type="project" value="TreeGrafter"/>
</dbReference>
<evidence type="ECO:0000313" key="5">
    <source>
        <dbReference type="Proteomes" id="UP000092741"/>
    </source>
</evidence>
<dbReference type="InterPro" id="IPR050445">
    <property type="entry name" value="Bact_polysacc_biosynth/exp"/>
</dbReference>
<dbReference type="PANTHER" id="PTHR32309:SF13">
    <property type="entry name" value="FERRIC ENTEROBACTIN TRANSPORT PROTEIN FEPE"/>
    <property type="match status" value="1"/>
</dbReference>
<accession>A0AAN0Y0A2</accession>
<dbReference type="EMBL" id="CP016345">
    <property type="protein sequence ID" value="ANQ11441.1"/>
    <property type="molecule type" value="Genomic_DNA"/>
</dbReference>
<evidence type="ECO:0000313" key="4">
    <source>
        <dbReference type="EMBL" id="ANQ11441.1"/>
    </source>
</evidence>
<proteinExistence type="predicted"/>
<reference evidence="4 5" key="1">
    <citation type="submission" date="2016-07" db="EMBL/GenBank/DDBJ databases">
        <title>Developing Vibrio natriegens as a novel, fast-growing host for biotechnology.</title>
        <authorList>
            <person name="Weinstock M.T."/>
            <person name="Hesek E.D."/>
            <person name="Wilson C.M."/>
            <person name="Gibson D.G."/>
        </authorList>
    </citation>
    <scope>NUCLEOTIDE SEQUENCE [LARGE SCALE GENOMIC DNA]</scope>
    <source>
        <strain evidence="4 5">ATCC 14048</strain>
    </source>
</reference>
<organism evidence="4 5">
    <name type="scientific">Vibrio natriegens NBRC 15636 = ATCC 14048 = DSM 759</name>
    <dbReference type="NCBI Taxonomy" id="1219067"/>
    <lineage>
        <taxon>Bacteria</taxon>
        <taxon>Pseudomonadati</taxon>
        <taxon>Pseudomonadota</taxon>
        <taxon>Gammaproteobacteria</taxon>
        <taxon>Vibrionales</taxon>
        <taxon>Vibrionaceae</taxon>
        <taxon>Vibrio</taxon>
    </lineage>
</organism>
<gene>
    <name evidence="4" type="ORF">BA890_01125</name>
</gene>
<dbReference type="AlphaFoldDB" id="A0AAN0Y0A2"/>
<sequence length="466" mass="52660">MIEKKFQQFRKSITPQQFNNLDFLNSQADKFEADDPALAKRIRLRIQNLKKQKQQVPPHPQVKPESSAEKTEPVSTSNKNTPEVSSEGNTLQSNWWQSGQGVWKKLKTSPFLALVVLPTLLFAFYQIVWATERYESQAKVTVQQPDSTATMDASMAILSGLGVSGSSTSDTELIKTYIYSNDMLKYLEKEVDLTSHYTNSDIDVFSRFEEDGSQEKLLEYYLKHVSVEIDDKSGVVSIYTQSFTPDFSQELTNKIVNRAEWYINSIGHQLAQAQLTFIRGEHALVENKLNKAQTELLTFQQRYNLLDPTAEGAAMQQIAYQLEGQISAKEAELKGLRHVMSASAPRVIATQNELNALRAQLTNERERLAQSGDESLPVSEIMAKFADLKIKVELALQAFTSSQVSLEKSRIEAYRQLKYLVVVEGATLPQDSKYPDVFYNISLFAILASMLFAIGRIVQSTIRELK</sequence>
<protein>
    <submittedName>
        <fullName evidence="4">Lipopolysaccharide biosynthesis protein</fullName>
    </submittedName>
</protein>
<evidence type="ECO:0000256" key="3">
    <source>
        <dbReference type="SAM" id="Phobius"/>
    </source>
</evidence>
<feature type="transmembrane region" description="Helical" evidence="3">
    <location>
        <begin position="437"/>
        <end position="458"/>
    </location>
</feature>
<name>A0AAN0Y0A2_VIBNA</name>
<keyword evidence="3" id="KW-1133">Transmembrane helix</keyword>
<evidence type="ECO:0000256" key="1">
    <source>
        <dbReference type="SAM" id="Coils"/>
    </source>
</evidence>
<keyword evidence="1" id="KW-0175">Coiled coil</keyword>
<keyword evidence="3" id="KW-0472">Membrane</keyword>
<dbReference type="Proteomes" id="UP000092741">
    <property type="component" value="Chromosome 1"/>
</dbReference>
<feature type="coiled-coil region" evidence="1">
    <location>
        <begin position="347"/>
        <end position="374"/>
    </location>
</feature>
<dbReference type="KEGG" id="vna:PN96_12205"/>
<keyword evidence="3" id="KW-0812">Transmembrane</keyword>
<evidence type="ECO:0000256" key="2">
    <source>
        <dbReference type="SAM" id="MobiDB-lite"/>
    </source>
</evidence>
<dbReference type="GeneID" id="70913576"/>
<dbReference type="PANTHER" id="PTHR32309">
    <property type="entry name" value="TYROSINE-PROTEIN KINASE"/>
    <property type="match status" value="1"/>
</dbReference>